<organism evidence="1 2">
    <name type="scientific">Kibdelosporangium lantanae</name>
    <dbReference type="NCBI Taxonomy" id="1497396"/>
    <lineage>
        <taxon>Bacteria</taxon>
        <taxon>Bacillati</taxon>
        <taxon>Actinomycetota</taxon>
        <taxon>Actinomycetes</taxon>
        <taxon>Pseudonocardiales</taxon>
        <taxon>Pseudonocardiaceae</taxon>
        <taxon>Kibdelosporangium</taxon>
    </lineage>
</organism>
<evidence type="ECO:0000313" key="2">
    <source>
        <dbReference type="Proteomes" id="UP001597045"/>
    </source>
</evidence>
<comment type="caution">
    <text evidence="1">The sequence shown here is derived from an EMBL/GenBank/DDBJ whole genome shotgun (WGS) entry which is preliminary data.</text>
</comment>
<sequence length="235" mass="25917">MPLLIIQQSNASFPVRLESAGFWYGRAMEWAHEARDFPMVGYILLRRSQMAFDERDARRVLALAQAANEGPWRLPALVRAEVIQQEARGLAMTGEPLDIVERKLDEACQLVLGSAGELDGEVLSPYEGSTLRLRTASCYVEAGKPGRAADLYREVLDEDVLSRRDRGYFTARMASALTLAGEPDEAAEVGLRAAEIASATASKRTSRELARTLAALEPWSKRPATRQLREAVPSS</sequence>
<accession>A0ABW3M478</accession>
<name>A0ABW3M478_9PSEU</name>
<dbReference type="Proteomes" id="UP001597045">
    <property type="component" value="Unassembled WGS sequence"/>
</dbReference>
<protein>
    <recommendedName>
        <fullName evidence="3">MalT-like TPR region domain-containing protein</fullName>
    </recommendedName>
</protein>
<dbReference type="EMBL" id="JBHTIS010000046">
    <property type="protein sequence ID" value="MFD1044389.1"/>
    <property type="molecule type" value="Genomic_DNA"/>
</dbReference>
<proteinExistence type="predicted"/>
<reference evidence="2" key="1">
    <citation type="journal article" date="2019" name="Int. J. Syst. Evol. Microbiol.">
        <title>The Global Catalogue of Microorganisms (GCM) 10K type strain sequencing project: providing services to taxonomists for standard genome sequencing and annotation.</title>
        <authorList>
            <consortium name="The Broad Institute Genomics Platform"/>
            <consortium name="The Broad Institute Genome Sequencing Center for Infectious Disease"/>
            <person name="Wu L."/>
            <person name="Ma J."/>
        </authorList>
    </citation>
    <scope>NUCLEOTIDE SEQUENCE [LARGE SCALE GENOMIC DNA]</scope>
    <source>
        <strain evidence="2">JCM 31486</strain>
    </source>
</reference>
<evidence type="ECO:0008006" key="3">
    <source>
        <dbReference type="Google" id="ProtNLM"/>
    </source>
</evidence>
<keyword evidence="2" id="KW-1185">Reference proteome</keyword>
<evidence type="ECO:0000313" key="1">
    <source>
        <dbReference type="EMBL" id="MFD1044389.1"/>
    </source>
</evidence>
<gene>
    <name evidence="1" type="ORF">ACFQ1S_01655</name>
</gene>